<dbReference type="EMBL" id="JANJOU010000007">
    <property type="protein sequence ID" value="MCR0982269.1"/>
    <property type="molecule type" value="Genomic_DNA"/>
</dbReference>
<evidence type="ECO:0000313" key="3">
    <source>
        <dbReference type="EMBL" id="MCR0982269.1"/>
    </source>
</evidence>
<sequence length="251" mass="26417">MILNAIEAGEGPPLVLLHGLFGQARNFGALQRRLAAGGRRVVALDMPNHGASPHAPAMDYRRMADAVAETLLAKGIPRAAVMGHSMGGKAAMMLALTRPELVSRLLVSDIAPVAYPSRWVPLVEAMRAVPPGTPRAEVDTGLASVEPDAGVRAFILTNRKPDASGWRIGLEGIAASLPAIMGWEATEGAAYDGPTLVVAGEHSPYIKPEDRPGIRALFPHARFLTVKGAGHWVHADQPDGFAAVVEGFAPV</sequence>
<comment type="caution">
    <text evidence="3">The sequence shown here is derived from an EMBL/GenBank/DDBJ whole genome shotgun (WGS) entry which is preliminary data.</text>
</comment>
<protein>
    <submittedName>
        <fullName evidence="3">Alpha/beta fold hydrolase</fullName>
    </submittedName>
</protein>
<dbReference type="InterPro" id="IPR000073">
    <property type="entry name" value="AB_hydrolase_1"/>
</dbReference>
<dbReference type="PANTHER" id="PTHR46118:SF4">
    <property type="entry name" value="PROTEIN ABHD11"/>
    <property type="match status" value="1"/>
</dbReference>
<name>A0ABT1X3I6_9PROT</name>
<dbReference type="PRINTS" id="PR00111">
    <property type="entry name" value="ABHYDROLASE"/>
</dbReference>
<keyword evidence="4" id="KW-1185">Reference proteome</keyword>
<dbReference type="Proteomes" id="UP001524642">
    <property type="component" value="Unassembled WGS sequence"/>
</dbReference>
<evidence type="ECO:0000313" key="4">
    <source>
        <dbReference type="Proteomes" id="UP001524642"/>
    </source>
</evidence>
<organism evidence="3 4">
    <name type="scientific">Roseomonas populi</name>
    <dbReference type="NCBI Taxonomy" id="3121582"/>
    <lineage>
        <taxon>Bacteria</taxon>
        <taxon>Pseudomonadati</taxon>
        <taxon>Pseudomonadota</taxon>
        <taxon>Alphaproteobacteria</taxon>
        <taxon>Acetobacterales</taxon>
        <taxon>Roseomonadaceae</taxon>
        <taxon>Roseomonas</taxon>
    </lineage>
</organism>
<dbReference type="RefSeq" id="WP_257715942.1">
    <property type="nucleotide sequence ID" value="NZ_JANJOU010000007.1"/>
</dbReference>
<dbReference type="Gene3D" id="3.40.50.1820">
    <property type="entry name" value="alpha/beta hydrolase"/>
    <property type="match status" value="1"/>
</dbReference>
<evidence type="ECO:0000256" key="1">
    <source>
        <dbReference type="ARBA" id="ARBA00022801"/>
    </source>
</evidence>
<reference evidence="3 4" key="1">
    <citation type="submission" date="2022-06" db="EMBL/GenBank/DDBJ databases">
        <title>Roseomonas CN29.</title>
        <authorList>
            <person name="Cheng Y."/>
            <person name="He X."/>
        </authorList>
    </citation>
    <scope>NUCLEOTIDE SEQUENCE [LARGE SCALE GENOMIC DNA]</scope>
    <source>
        <strain evidence="3 4">CN29</strain>
    </source>
</reference>
<dbReference type="GO" id="GO:0016787">
    <property type="term" value="F:hydrolase activity"/>
    <property type="evidence" value="ECO:0007669"/>
    <property type="project" value="UniProtKB-KW"/>
</dbReference>
<proteinExistence type="predicted"/>
<evidence type="ECO:0000259" key="2">
    <source>
        <dbReference type="Pfam" id="PF00561"/>
    </source>
</evidence>
<gene>
    <name evidence="3" type="ORF">NRP21_09440</name>
</gene>
<dbReference type="PANTHER" id="PTHR46118">
    <property type="entry name" value="PROTEIN ABHD11"/>
    <property type="match status" value="1"/>
</dbReference>
<dbReference type="Pfam" id="PF00561">
    <property type="entry name" value="Abhydrolase_1"/>
    <property type="match status" value="1"/>
</dbReference>
<keyword evidence="1 3" id="KW-0378">Hydrolase</keyword>
<accession>A0ABT1X3I6</accession>
<dbReference type="InterPro" id="IPR029058">
    <property type="entry name" value="AB_hydrolase_fold"/>
</dbReference>
<dbReference type="SUPFAM" id="SSF53474">
    <property type="entry name" value="alpha/beta-Hydrolases"/>
    <property type="match status" value="1"/>
</dbReference>
<feature type="domain" description="AB hydrolase-1" evidence="2">
    <location>
        <begin position="12"/>
        <end position="237"/>
    </location>
</feature>